<keyword evidence="1" id="KW-0472">Membrane</keyword>
<reference evidence="2 3" key="1">
    <citation type="submission" date="2019-06" db="EMBL/GenBank/DDBJ databases">
        <title>Genome sequence analysis of &gt;100 Bacillus licheniformis strains suggests intrinsic resistance to this species.</title>
        <authorList>
            <person name="Wels M."/>
            <person name="Siezen R.J."/>
            <person name="Johansen E."/>
            <person name="Stuer-Lauridsen B."/>
            <person name="Bjerre K."/>
            <person name="Nielsen B.K.K."/>
        </authorList>
    </citation>
    <scope>NUCLEOTIDE SEQUENCE [LARGE SCALE GENOMIC DNA]</scope>
    <source>
        <strain evidence="2 3">BAC-16736</strain>
    </source>
</reference>
<keyword evidence="1" id="KW-0812">Transmembrane</keyword>
<evidence type="ECO:0000313" key="3">
    <source>
        <dbReference type="Proteomes" id="UP000435910"/>
    </source>
</evidence>
<organism evidence="2 3">
    <name type="scientific">Bacillus licheniformis</name>
    <dbReference type="NCBI Taxonomy" id="1402"/>
    <lineage>
        <taxon>Bacteria</taxon>
        <taxon>Bacillati</taxon>
        <taxon>Bacillota</taxon>
        <taxon>Bacilli</taxon>
        <taxon>Bacillales</taxon>
        <taxon>Bacillaceae</taxon>
        <taxon>Bacillus</taxon>
    </lineage>
</organism>
<dbReference type="AlphaFoldDB" id="A0A8B5Y9L1"/>
<protein>
    <submittedName>
        <fullName evidence="2">Uncharacterized protein</fullName>
    </submittedName>
</protein>
<proteinExistence type="predicted"/>
<name>A0A8B5Y9L1_BACLI</name>
<dbReference type="RefSeq" id="WP_155720997.1">
    <property type="nucleotide sequence ID" value="NZ_CP014781.1"/>
</dbReference>
<dbReference type="Proteomes" id="UP000435910">
    <property type="component" value="Unassembled WGS sequence"/>
</dbReference>
<sequence>MQYKDFIANKMKKGDGEMDSRTARQKERIAAWLFLIGYGAVRLYFIS</sequence>
<accession>A0A8B5Y9L1</accession>
<feature type="transmembrane region" description="Helical" evidence="1">
    <location>
        <begin position="29"/>
        <end position="46"/>
    </location>
</feature>
<evidence type="ECO:0000313" key="2">
    <source>
        <dbReference type="EMBL" id="TWL24412.1"/>
    </source>
</evidence>
<keyword evidence="1" id="KW-1133">Transmembrane helix</keyword>
<gene>
    <name evidence="2" type="ORF">CHCC16736_1213</name>
</gene>
<comment type="caution">
    <text evidence="2">The sequence shown here is derived from an EMBL/GenBank/DDBJ whole genome shotgun (WGS) entry which is preliminary data.</text>
</comment>
<dbReference type="EMBL" id="NILC01000027">
    <property type="protein sequence ID" value="TWL24412.1"/>
    <property type="molecule type" value="Genomic_DNA"/>
</dbReference>
<evidence type="ECO:0000256" key="1">
    <source>
        <dbReference type="SAM" id="Phobius"/>
    </source>
</evidence>